<feature type="region of interest" description="Disordered" evidence="1">
    <location>
        <begin position="40"/>
        <end position="59"/>
    </location>
</feature>
<dbReference type="GeneID" id="98062917"/>
<protein>
    <submittedName>
        <fullName evidence="2">Uncharacterized protein</fullName>
    </submittedName>
</protein>
<dbReference type="RefSeq" id="WP_102365869.1">
    <property type="nucleotide sequence ID" value="NZ_CP020991.1"/>
</dbReference>
<reference evidence="2 3" key="1">
    <citation type="submission" date="2017-04" db="EMBL/GenBank/DDBJ databases">
        <title>Monoglobus pectinilyticus 14 draft genome.</title>
        <authorList>
            <person name="Kim C."/>
            <person name="Rosendale D.I."/>
            <person name="Kelly W.J."/>
            <person name="Tannock G.W."/>
            <person name="Patchett M.L."/>
            <person name="Jordens J.Z."/>
        </authorList>
    </citation>
    <scope>NUCLEOTIDE SEQUENCE [LARGE SCALE GENOMIC DNA]</scope>
    <source>
        <strain evidence="2 3">14</strain>
    </source>
</reference>
<evidence type="ECO:0000256" key="1">
    <source>
        <dbReference type="SAM" id="MobiDB-lite"/>
    </source>
</evidence>
<proteinExistence type="predicted"/>
<evidence type="ECO:0000313" key="2">
    <source>
        <dbReference type="EMBL" id="AUO19686.1"/>
    </source>
</evidence>
<dbReference type="OrthoDB" id="1734488at2"/>
<dbReference type="EMBL" id="CP020991">
    <property type="protein sequence ID" value="AUO19686.1"/>
    <property type="molecule type" value="Genomic_DNA"/>
</dbReference>
<accession>A0A2K9P371</accession>
<name>A0A2K9P371_9FIRM</name>
<sequence>MNEEQNMDFDFGSAIEKIQEMMGTDDGQSKLNNIINAFVGSDEDNANSQEQDSPFPDMDQMDMMIKLGNVMSAMKTTGNSKNAALLYALKPYLRESRQEKTDSAVKIMGMVKAFALLKDSDLNLNF</sequence>
<gene>
    <name evidence="2" type="ORF">B9O19_01526</name>
</gene>
<dbReference type="AlphaFoldDB" id="A0A2K9P371"/>
<keyword evidence="3" id="KW-1185">Reference proteome</keyword>
<evidence type="ECO:0000313" key="3">
    <source>
        <dbReference type="Proteomes" id="UP000235589"/>
    </source>
</evidence>
<organism evidence="2 3">
    <name type="scientific">Monoglobus pectinilyticus</name>
    <dbReference type="NCBI Taxonomy" id="1981510"/>
    <lineage>
        <taxon>Bacteria</taxon>
        <taxon>Bacillati</taxon>
        <taxon>Bacillota</taxon>
        <taxon>Clostridia</taxon>
        <taxon>Monoglobales</taxon>
        <taxon>Monoglobaceae</taxon>
        <taxon>Monoglobus</taxon>
    </lineage>
</organism>
<dbReference type="Proteomes" id="UP000235589">
    <property type="component" value="Chromosome"/>
</dbReference>
<dbReference type="KEGG" id="mpec:B9O19_01526"/>